<dbReference type="RefSeq" id="WP_311039174.1">
    <property type="nucleotide sequence ID" value="NZ_CP117522.1"/>
</dbReference>
<accession>A0ABY9V9A3</accession>
<organism evidence="2 3">
    <name type="scientific">Streptomyces luomodiensis</name>
    <dbReference type="NCBI Taxonomy" id="3026192"/>
    <lineage>
        <taxon>Bacteria</taxon>
        <taxon>Bacillati</taxon>
        <taxon>Actinomycetota</taxon>
        <taxon>Actinomycetes</taxon>
        <taxon>Kitasatosporales</taxon>
        <taxon>Streptomycetaceae</taxon>
        <taxon>Streptomyces</taxon>
    </lineage>
</organism>
<dbReference type="Proteomes" id="UP001305606">
    <property type="component" value="Chromosome"/>
</dbReference>
<feature type="transmembrane region" description="Helical" evidence="1">
    <location>
        <begin position="6"/>
        <end position="22"/>
    </location>
</feature>
<keyword evidence="1" id="KW-0812">Transmembrane</keyword>
<keyword evidence="1" id="KW-0472">Membrane</keyword>
<evidence type="ECO:0000256" key="1">
    <source>
        <dbReference type="SAM" id="Phobius"/>
    </source>
</evidence>
<dbReference type="EMBL" id="CP117522">
    <property type="protein sequence ID" value="WNF00823.1"/>
    <property type="molecule type" value="Genomic_DNA"/>
</dbReference>
<feature type="transmembrane region" description="Helical" evidence="1">
    <location>
        <begin position="124"/>
        <end position="144"/>
    </location>
</feature>
<evidence type="ECO:0000313" key="2">
    <source>
        <dbReference type="EMBL" id="WNF00823.1"/>
    </source>
</evidence>
<feature type="transmembrane region" description="Helical" evidence="1">
    <location>
        <begin position="52"/>
        <end position="73"/>
    </location>
</feature>
<evidence type="ECO:0008006" key="4">
    <source>
        <dbReference type="Google" id="ProtNLM"/>
    </source>
</evidence>
<proteinExistence type="predicted"/>
<evidence type="ECO:0000313" key="3">
    <source>
        <dbReference type="Proteomes" id="UP001305606"/>
    </source>
</evidence>
<reference evidence="2 3" key="1">
    <citation type="submission" date="2023-02" db="EMBL/GenBank/DDBJ databases">
        <title>Streptomyces sp. SCA4-21 with antifungal activity against Fusarium oxysporum f. sp. cubense, Streptomyces sp. SCA2-17 with antifungal activity against Fusarium oxysporum f. sp. cubense.</title>
        <authorList>
            <person name="Qi D."/>
        </authorList>
    </citation>
    <scope>NUCLEOTIDE SEQUENCE [LARGE SCALE GENOMIC DNA]</scope>
    <source>
        <strain evidence="2 3">SCA4-21</strain>
    </source>
</reference>
<name>A0ABY9V9A3_9ACTN</name>
<keyword evidence="3" id="KW-1185">Reference proteome</keyword>
<keyword evidence="1" id="KW-1133">Transmembrane helix</keyword>
<feature type="transmembrane region" description="Helical" evidence="1">
    <location>
        <begin position="93"/>
        <end position="112"/>
    </location>
</feature>
<gene>
    <name evidence="2" type="ORF">PS467_38580</name>
</gene>
<feature type="transmembrane region" description="Helical" evidence="1">
    <location>
        <begin position="29"/>
        <end position="46"/>
    </location>
</feature>
<sequence>MSPLDIVLIVGGVGYVLARRMIGELLQAKAMLVAPVVLSVVGVFRVRDALPLSAAAIALIAAGCLLSVVVGLLRGTTVHLGERDGVLWMRYRVSTLLLWLVNGVLKVAMIPVEHAVSPASAHAANQAVLLSIGLGVLAETLVVLGRAMRTGSTVVWEKGQDGTPHRTSPAFDQVRGWVRDAGGGGQRPWGPRDW</sequence>
<protein>
    <recommendedName>
        <fullName evidence="4">DUF1453 domain-containing protein</fullName>
    </recommendedName>
</protein>